<dbReference type="OrthoDB" id="9940695at2"/>
<keyword evidence="3" id="KW-1185">Reference proteome</keyword>
<reference evidence="2 3" key="1">
    <citation type="submission" date="2018-06" db="EMBL/GenBank/DDBJ databases">
        <authorList>
            <consortium name="Pathogen Informatics"/>
            <person name="Doyle S."/>
        </authorList>
    </citation>
    <scope>NUCLEOTIDE SEQUENCE [LARGE SCALE GENOMIC DNA]</scope>
    <source>
        <strain evidence="2 3">NCTC11532</strain>
    </source>
</reference>
<dbReference type="SUPFAM" id="SSF81383">
    <property type="entry name" value="F-box domain"/>
    <property type="match status" value="1"/>
</dbReference>
<dbReference type="RefSeq" id="WP_031563862.1">
    <property type="nucleotide sequence ID" value="NZ_CAAAIS010000002.1"/>
</dbReference>
<protein>
    <submittedName>
        <fullName evidence="2">F-box domain</fullName>
    </submittedName>
</protein>
<accession>A0A378LRM8</accession>
<name>A0A378LRM8_9GAMM</name>
<dbReference type="Proteomes" id="UP000255297">
    <property type="component" value="Unassembled WGS sequence"/>
</dbReference>
<dbReference type="InterPro" id="IPR001810">
    <property type="entry name" value="F-box_dom"/>
</dbReference>
<dbReference type="AlphaFoldDB" id="A0A378LRM8"/>
<evidence type="ECO:0000259" key="1">
    <source>
        <dbReference type="PROSITE" id="PS50181"/>
    </source>
</evidence>
<gene>
    <name evidence="2" type="ORF">NCTC11532_00673</name>
</gene>
<dbReference type="SMART" id="SM00256">
    <property type="entry name" value="FBOX"/>
    <property type="match status" value="2"/>
</dbReference>
<evidence type="ECO:0000313" key="2">
    <source>
        <dbReference type="EMBL" id="STY28498.1"/>
    </source>
</evidence>
<dbReference type="EMBL" id="UGPB01000001">
    <property type="protein sequence ID" value="STY28498.1"/>
    <property type="molecule type" value="Genomic_DNA"/>
</dbReference>
<dbReference type="InterPro" id="IPR036047">
    <property type="entry name" value="F-box-like_dom_sf"/>
</dbReference>
<dbReference type="Pfam" id="PF00646">
    <property type="entry name" value="F-box"/>
    <property type="match status" value="2"/>
</dbReference>
<sequence length="369" mass="41947">MKTKIERERESLDTVERFTHELSLFFTSLLNASAGNQIENLPVELFLKIISSMDLSNPENLTQLMYISKTFCKVLTKDSLWKQSGYNSYQEYFETNRLNLIKQIKGEGVVWAHRLLQLQAQSTIKILLTGDGEVGKKLELAAVNIDRMGYAFDGGVQVGMHQSRPIMFFSRVGLHAGDQELNHLRKHYEGSQNTYSRMYTKNGQEGGAQVAFISIDSKYDFNPNQLVKFACDEQMAGKLIFVITDSPLNKKRIHEVLATSKYPIVADQFAGVIQPQGRLPQELFDSVVMQMMPLLHEKSFPCDTSAFLEKLSSDLMGLICEELDKKELNSLACVSKNCYSLFKTKQPIKNTEKRVIKEQENPLDNCSIM</sequence>
<organism evidence="2 3">
    <name type="scientific">Legionella wadsworthii</name>
    <dbReference type="NCBI Taxonomy" id="28088"/>
    <lineage>
        <taxon>Bacteria</taxon>
        <taxon>Pseudomonadati</taxon>
        <taxon>Pseudomonadota</taxon>
        <taxon>Gammaproteobacteria</taxon>
        <taxon>Legionellales</taxon>
        <taxon>Legionellaceae</taxon>
        <taxon>Legionella</taxon>
    </lineage>
</organism>
<proteinExistence type="predicted"/>
<dbReference type="PROSITE" id="PS50181">
    <property type="entry name" value="FBOX"/>
    <property type="match status" value="1"/>
</dbReference>
<feature type="domain" description="F-box" evidence="1">
    <location>
        <begin position="35"/>
        <end position="84"/>
    </location>
</feature>
<evidence type="ECO:0000313" key="3">
    <source>
        <dbReference type="Proteomes" id="UP000255297"/>
    </source>
</evidence>